<organism evidence="1 2">
    <name type="scientific">Ktedonobacter robiniae</name>
    <dbReference type="NCBI Taxonomy" id="2778365"/>
    <lineage>
        <taxon>Bacteria</taxon>
        <taxon>Bacillati</taxon>
        <taxon>Chloroflexota</taxon>
        <taxon>Ktedonobacteria</taxon>
        <taxon>Ktedonobacterales</taxon>
        <taxon>Ktedonobacteraceae</taxon>
        <taxon>Ktedonobacter</taxon>
    </lineage>
</organism>
<dbReference type="Proteomes" id="UP000654345">
    <property type="component" value="Unassembled WGS sequence"/>
</dbReference>
<accession>A0ABQ3UJ93</accession>
<sequence length="96" mass="10332">MPATISYANILHAVGQVLDQIGAKSIAIHEEEDGLVVEGFNSDGQLLVQMHYDIASLYELLKAQAGQPAAANTPVDDGVLHRFLAQYDRELVGSVL</sequence>
<keyword evidence="2" id="KW-1185">Reference proteome</keyword>
<comment type="caution">
    <text evidence="1">The sequence shown here is derived from an EMBL/GenBank/DDBJ whole genome shotgun (WGS) entry which is preliminary data.</text>
</comment>
<protein>
    <submittedName>
        <fullName evidence="1">Uncharacterized protein</fullName>
    </submittedName>
</protein>
<dbReference type="EMBL" id="BNJG01000001">
    <property type="protein sequence ID" value="GHO52763.1"/>
    <property type="molecule type" value="Genomic_DNA"/>
</dbReference>
<proteinExistence type="predicted"/>
<evidence type="ECO:0000313" key="2">
    <source>
        <dbReference type="Proteomes" id="UP000654345"/>
    </source>
</evidence>
<gene>
    <name evidence="1" type="ORF">KSB_12380</name>
</gene>
<name>A0ABQ3UJ93_9CHLR</name>
<evidence type="ECO:0000313" key="1">
    <source>
        <dbReference type="EMBL" id="GHO52763.1"/>
    </source>
</evidence>
<dbReference type="RefSeq" id="WP_201369634.1">
    <property type="nucleotide sequence ID" value="NZ_BNJG01000001.1"/>
</dbReference>
<reference evidence="1 2" key="1">
    <citation type="journal article" date="2021" name="Int. J. Syst. Evol. Microbiol.">
        <title>Reticulibacter mediterranei gen. nov., sp. nov., within the new family Reticulibacteraceae fam. nov., and Ktedonospora formicarum gen. nov., sp. nov., Ktedonobacter robiniae sp. nov., Dictyobacter formicarum sp. nov. and Dictyobacter arantiisoli sp. nov., belonging to the class Ktedonobacteria.</title>
        <authorList>
            <person name="Yabe S."/>
            <person name="Zheng Y."/>
            <person name="Wang C.M."/>
            <person name="Sakai Y."/>
            <person name="Abe K."/>
            <person name="Yokota A."/>
            <person name="Donadio S."/>
            <person name="Cavaletti L."/>
            <person name="Monciardini P."/>
        </authorList>
    </citation>
    <scope>NUCLEOTIDE SEQUENCE [LARGE SCALE GENOMIC DNA]</scope>
    <source>
        <strain evidence="1 2">SOSP1-30</strain>
    </source>
</reference>